<organism evidence="3 4">
    <name type="scientific">Rhodovibrio sodomensis</name>
    <dbReference type="NCBI Taxonomy" id="1088"/>
    <lineage>
        <taxon>Bacteria</taxon>
        <taxon>Pseudomonadati</taxon>
        <taxon>Pseudomonadota</taxon>
        <taxon>Alphaproteobacteria</taxon>
        <taxon>Rhodospirillales</taxon>
        <taxon>Rhodovibrionaceae</taxon>
        <taxon>Rhodovibrio</taxon>
    </lineage>
</organism>
<keyword evidence="4" id="KW-1185">Reference proteome</keyword>
<evidence type="ECO:0000256" key="2">
    <source>
        <dbReference type="PIRNR" id="PIRNR001365"/>
    </source>
</evidence>
<dbReference type="EMBL" id="NRRL01000008">
    <property type="protein sequence ID" value="MBK1667515.1"/>
    <property type="molecule type" value="Genomic_DNA"/>
</dbReference>
<gene>
    <name evidence="3" type="ORF">CKO28_05655</name>
</gene>
<dbReference type="Gene3D" id="3.20.20.70">
    <property type="entry name" value="Aldolase class I"/>
    <property type="match status" value="1"/>
</dbReference>
<keyword evidence="1 2" id="KW-0456">Lyase</keyword>
<dbReference type="PANTHER" id="PTHR12128">
    <property type="entry name" value="DIHYDRODIPICOLINATE SYNTHASE"/>
    <property type="match status" value="1"/>
</dbReference>
<dbReference type="InterPro" id="IPR002220">
    <property type="entry name" value="DapA-like"/>
</dbReference>
<name>A0ABS1DAX7_9PROT</name>
<evidence type="ECO:0000256" key="1">
    <source>
        <dbReference type="ARBA" id="ARBA00023239"/>
    </source>
</evidence>
<dbReference type="CDD" id="cd00408">
    <property type="entry name" value="DHDPS-like"/>
    <property type="match status" value="1"/>
</dbReference>
<dbReference type="PRINTS" id="PR00146">
    <property type="entry name" value="DHPICSNTHASE"/>
</dbReference>
<dbReference type="SUPFAM" id="SSF51569">
    <property type="entry name" value="Aldolase"/>
    <property type="match status" value="1"/>
</dbReference>
<dbReference type="PANTHER" id="PTHR12128:SF67">
    <property type="entry name" value="BLR3884 PROTEIN"/>
    <property type="match status" value="1"/>
</dbReference>
<dbReference type="Proteomes" id="UP001296873">
    <property type="component" value="Unassembled WGS sequence"/>
</dbReference>
<dbReference type="InterPro" id="IPR013785">
    <property type="entry name" value="Aldolase_TIM"/>
</dbReference>
<dbReference type="PIRSF" id="PIRSF001365">
    <property type="entry name" value="DHDPS"/>
    <property type="match status" value="1"/>
</dbReference>
<dbReference type="RefSeq" id="WP_200339672.1">
    <property type="nucleotide sequence ID" value="NZ_NRRL01000008.1"/>
</dbReference>
<evidence type="ECO:0008006" key="5">
    <source>
        <dbReference type="Google" id="ProtNLM"/>
    </source>
</evidence>
<accession>A0ABS1DAX7</accession>
<evidence type="ECO:0000313" key="3">
    <source>
        <dbReference type="EMBL" id="MBK1667515.1"/>
    </source>
</evidence>
<sequence length="310" mass="32948">MSRGPFEGVLAPVATPFNDDLSVDRARFVAFARDLLSNGCSALVPFGSTSEATSLARGERMDLLTALREAEVPGAKLLPGVGLPNLPETVELTRHALDHGCGGVLLLPPFFYKKIDDAGLYAYVRELIQRVGDDRLRLYLYHIPGHAGVGWSPELVDRLVADFPGTVGGLKDSGGDWGYAEALLRKYPGFGVFVGNERYLRDALELGGPGTITATANVNPALLNRLYERWGRGGGDALNQAVIAYRRALEGFPTIPGVKAVLAHQTGHAGWARVRPPLTALPADQATDLVQKLSALEALTAGAGRPSGSG</sequence>
<evidence type="ECO:0000313" key="4">
    <source>
        <dbReference type="Proteomes" id="UP001296873"/>
    </source>
</evidence>
<dbReference type="Pfam" id="PF00701">
    <property type="entry name" value="DHDPS"/>
    <property type="match status" value="1"/>
</dbReference>
<protein>
    <recommendedName>
        <fullName evidence="5">Dihydrodipicolinate synthase family protein</fullName>
    </recommendedName>
</protein>
<comment type="similarity">
    <text evidence="2">Belongs to the DapA family.</text>
</comment>
<reference evidence="3 4" key="1">
    <citation type="journal article" date="2020" name="Microorganisms">
        <title>Osmotic Adaptation and Compatible Solute Biosynthesis of Phototrophic Bacteria as Revealed from Genome Analyses.</title>
        <authorList>
            <person name="Imhoff J.F."/>
            <person name="Rahn T."/>
            <person name="Kunzel S."/>
            <person name="Keller A."/>
            <person name="Neulinger S.C."/>
        </authorList>
    </citation>
    <scope>NUCLEOTIDE SEQUENCE [LARGE SCALE GENOMIC DNA]</scope>
    <source>
        <strain evidence="3 4">DSM 9895</strain>
    </source>
</reference>
<comment type="caution">
    <text evidence="3">The sequence shown here is derived from an EMBL/GenBank/DDBJ whole genome shotgun (WGS) entry which is preliminary data.</text>
</comment>
<dbReference type="SMART" id="SM01130">
    <property type="entry name" value="DHDPS"/>
    <property type="match status" value="1"/>
</dbReference>
<proteinExistence type="inferred from homology"/>